<keyword evidence="1" id="KW-0472">Membrane</keyword>
<dbReference type="AlphaFoldDB" id="A0A1I4CWU3"/>
<dbReference type="InterPro" id="IPR012427">
    <property type="entry name" value="DUF1622"/>
</dbReference>
<evidence type="ECO:0000313" key="3">
    <source>
        <dbReference type="Proteomes" id="UP000198928"/>
    </source>
</evidence>
<evidence type="ECO:0000313" key="2">
    <source>
        <dbReference type="EMBL" id="SFK85080.1"/>
    </source>
</evidence>
<keyword evidence="1" id="KW-0812">Transmembrane</keyword>
<reference evidence="3" key="1">
    <citation type="submission" date="2016-10" db="EMBL/GenBank/DDBJ databases">
        <authorList>
            <person name="Varghese N."/>
            <person name="Submissions S."/>
        </authorList>
    </citation>
    <scope>NUCLEOTIDE SEQUENCE [LARGE SCALE GENOMIC DNA]</scope>
    <source>
        <strain evidence="3">PL19</strain>
    </source>
</reference>
<keyword evidence="3" id="KW-1185">Reference proteome</keyword>
<dbReference type="EMBL" id="FOSG01000009">
    <property type="protein sequence ID" value="SFK85080.1"/>
    <property type="molecule type" value="Genomic_DNA"/>
</dbReference>
<sequence length="150" mass="16516">MEWAELRGYSRIMDTTAEVLPESALRDAVDLLVRLVEAAGALIIFVGAVWAFGRFLLTMARGAGPDRRFNRIRLTLGRFLALGLEFQLAGDVLRTAVAPSFTEIGQLAAIAAIRTALNFFLGREIAAERAEIERDRRKDADGSRARAEPV</sequence>
<feature type="transmembrane region" description="Helical" evidence="1">
    <location>
        <begin position="38"/>
        <end position="57"/>
    </location>
</feature>
<gene>
    <name evidence="2" type="ORF">SAMN05192584_109155</name>
</gene>
<keyword evidence="1" id="KW-1133">Transmembrane helix</keyword>
<organism evidence="2 3">
    <name type="scientific">Streptomyces pini</name>
    <dbReference type="NCBI Taxonomy" id="1520580"/>
    <lineage>
        <taxon>Bacteria</taxon>
        <taxon>Bacillati</taxon>
        <taxon>Actinomycetota</taxon>
        <taxon>Actinomycetes</taxon>
        <taxon>Kitasatosporales</taxon>
        <taxon>Streptomycetaceae</taxon>
        <taxon>Streptomyces</taxon>
    </lineage>
</organism>
<name>A0A1I4CWU3_9ACTN</name>
<dbReference type="Proteomes" id="UP000198928">
    <property type="component" value="Unassembled WGS sequence"/>
</dbReference>
<dbReference type="Pfam" id="PF07784">
    <property type="entry name" value="DUF1622"/>
    <property type="match status" value="1"/>
</dbReference>
<accession>A0A1I4CWU3</accession>
<proteinExistence type="predicted"/>
<dbReference type="PANTHER" id="PTHR38468">
    <property type="entry name" value="SLL0939 PROTEIN"/>
    <property type="match status" value="1"/>
</dbReference>
<dbReference type="PANTHER" id="PTHR38468:SF1">
    <property type="entry name" value="SLL0939 PROTEIN"/>
    <property type="match status" value="1"/>
</dbReference>
<evidence type="ECO:0000256" key="1">
    <source>
        <dbReference type="SAM" id="Phobius"/>
    </source>
</evidence>
<protein>
    <submittedName>
        <fullName evidence="2">Uncharacterized membrane protein</fullName>
    </submittedName>
</protein>